<dbReference type="InterPro" id="IPR020568">
    <property type="entry name" value="Ribosomal_Su5_D2-typ_SF"/>
</dbReference>
<dbReference type="SUPFAM" id="SSF54211">
    <property type="entry name" value="Ribosomal protein S5 domain 2-like"/>
    <property type="match status" value="1"/>
</dbReference>
<dbReference type="InterPro" id="IPR013750">
    <property type="entry name" value="GHMP_kinase_C_dom"/>
</dbReference>
<dbReference type="InterPro" id="IPR036554">
    <property type="entry name" value="GHMP_kinase_C_sf"/>
</dbReference>
<evidence type="ECO:0000256" key="3">
    <source>
        <dbReference type="ARBA" id="ARBA00012078"/>
    </source>
</evidence>
<reference evidence="13" key="1">
    <citation type="journal article" date="2015" name="Proc. Natl. Acad. Sci. U.S.A.">
        <title>Networks of energetic and metabolic interactions define dynamics in microbial communities.</title>
        <authorList>
            <person name="Embree M."/>
            <person name="Liu J.K."/>
            <person name="Al-Bassam M.M."/>
            <person name="Zengler K."/>
        </authorList>
    </citation>
    <scope>NUCLEOTIDE SEQUENCE</scope>
</reference>
<dbReference type="GO" id="GO:0005524">
    <property type="term" value="F:ATP binding"/>
    <property type="evidence" value="ECO:0007669"/>
    <property type="project" value="UniProtKB-KW"/>
</dbReference>
<dbReference type="GO" id="GO:0004413">
    <property type="term" value="F:homoserine kinase activity"/>
    <property type="evidence" value="ECO:0007669"/>
    <property type="project" value="UniProtKB-EC"/>
</dbReference>
<gene>
    <name evidence="13" type="ORF">ASZ90_018045</name>
</gene>
<proteinExistence type="inferred from homology"/>
<evidence type="ECO:0000256" key="4">
    <source>
        <dbReference type="ARBA" id="ARBA00017858"/>
    </source>
</evidence>
<dbReference type="AlphaFoldDB" id="A0A0W8E7Q4"/>
<evidence type="ECO:0000313" key="13">
    <source>
        <dbReference type="EMBL" id="KUG04553.1"/>
    </source>
</evidence>
<feature type="domain" description="GHMP kinase C-terminal" evidence="12">
    <location>
        <begin position="202"/>
        <end position="267"/>
    </location>
</feature>
<dbReference type="GO" id="GO:0009088">
    <property type="term" value="P:threonine biosynthetic process"/>
    <property type="evidence" value="ECO:0007669"/>
    <property type="project" value="UniProtKB-UniPathway"/>
</dbReference>
<dbReference type="InterPro" id="IPR014721">
    <property type="entry name" value="Ribsml_uS5_D2-typ_fold_subgr"/>
</dbReference>
<keyword evidence="5" id="KW-0028">Amino-acid biosynthesis</keyword>
<keyword evidence="9 13" id="KW-0418">Kinase</keyword>
<dbReference type="SUPFAM" id="SSF55060">
    <property type="entry name" value="GHMP Kinase, C-terminal domain"/>
    <property type="match status" value="1"/>
</dbReference>
<protein>
    <recommendedName>
        <fullName evidence="4">Homoserine kinase</fullName>
        <ecNumber evidence="3">2.7.1.39</ecNumber>
    </recommendedName>
</protein>
<dbReference type="HAMAP" id="MF_00384">
    <property type="entry name" value="Homoser_kinase"/>
    <property type="match status" value="1"/>
</dbReference>
<keyword evidence="6 13" id="KW-0808">Transferase</keyword>
<dbReference type="UniPathway" id="UPA00050">
    <property type="reaction ID" value="UER00064"/>
</dbReference>
<dbReference type="NCBIfam" id="TIGR00191">
    <property type="entry name" value="thrB"/>
    <property type="match status" value="1"/>
</dbReference>
<comment type="caution">
    <text evidence="13">The sequence shown here is derived from an EMBL/GenBank/DDBJ whole genome shotgun (WGS) entry which is preliminary data.</text>
</comment>
<evidence type="ECO:0000256" key="6">
    <source>
        <dbReference type="ARBA" id="ARBA00022679"/>
    </source>
</evidence>
<comment type="pathway">
    <text evidence="1">Amino-acid biosynthesis; L-threonine biosynthesis; L-threonine from L-aspartate: step 4/5.</text>
</comment>
<dbReference type="InterPro" id="IPR006203">
    <property type="entry name" value="GHMP_knse_ATP-bd_CS"/>
</dbReference>
<evidence type="ECO:0000256" key="9">
    <source>
        <dbReference type="ARBA" id="ARBA00022777"/>
    </source>
</evidence>
<dbReference type="PANTHER" id="PTHR20861">
    <property type="entry name" value="HOMOSERINE/4-DIPHOSPHOCYTIDYL-2-C-METHYL-D-ERYTHRITOL KINASE"/>
    <property type="match status" value="1"/>
</dbReference>
<dbReference type="EC" id="2.7.1.39" evidence="3"/>
<dbReference type="Pfam" id="PF00288">
    <property type="entry name" value="GHMP_kinases_N"/>
    <property type="match status" value="1"/>
</dbReference>
<keyword evidence="8" id="KW-0547">Nucleotide-binding</keyword>
<evidence type="ECO:0000259" key="12">
    <source>
        <dbReference type="Pfam" id="PF08544"/>
    </source>
</evidence>
<dbReference type="InterPro" id="IPR000870">
    <property type="entry name" value="Homoserine_kinase"/>
</dbReference>
<dbReference type="InterPro" id="IPR006204">
    <property type="entry name" value="GHMP_kinase_N_dom"/>
</dbReference>
<evidence type="ECO:0000256" key="8">
    <source>
        <dbReference type="ARBA" id="ARBA00022741"/>
    </source>
</evidence>
<dbReference type="PIRSF" id="PIRSF000676">
    <property type="entry name" value="Homoser_kin"/>
    <property type="match status" value="1"/>
</dbReference>
<dbReference type="NCBIfam" id="NF002288">
    <property type="entry name" value="PRK01212.1-4"/>
    <property type="match status" value="1"/>
</dbReference>
<dbReference type="Gene3D" id="3.30.70.890">
    <property type="entry name" value="GHMP kinase, C-terminal domain"/>
    <property type="match status" value="1"/>
</dbReference>
<dbReference type="Pfam" id="PF08544">
    <property type="entry name" value="GHMP_kinases_C"/>
    <property type="match status" value="1"/>
</dbReference>
<sequence>MIRVRAPATTANLGPGFDTLGMALELYLQVEAEFSQSGIEIVFSGARDRSIMESPQENLIYKAMNFVFRQARYSPTGLYIEIDNDIPIGKGLGSSAAAIVAGMYSANRLIGDPFLPAELLHWAVKMEGHADNIVPSITGGLAVAMVYEGEVYYQQVRPGGQLGVVVAVPDFILPTEQSRAVLPRNVPMQNAVWNLQRACFLLASLQNGDFSNLAKAMDDMIYQPFRKVFIPGFDQILQSAIEAGAMGVALSGAGPSILAFTAPGQEMDIGKAMQKAFNEVGVSAQVLYLKPDLLGVQYY</sequence>
<dbReference type="EMBL" id="LNQE01001845">
    <property type="protein sequence ID" value="KUG04553.1"/>
    <property type="molecule type" value="Genomic_DNA"/>
</dbReference>
<comment type="similarity">
    <text evidence="2">Belongs to the GHMP kinase family. Homoserine kinase subfamily.</text>
</comment>
<dbReference type="Gene3D" id="3.30.230.10">
    <property type="match status" value="1"/>
</dbReference>
<keyword evidence="10" id="KW-0067">ATP-binding</keyword>
<name>A0A0W8E7Q4_9ZZZZ</name>
<evidence type="ECO:0000256" key="1">
    <source>
        <dbReference type="ARBA" id="ARBA00005015"/>
    </source>
</evidence>
<dbReference type="PANTHER" id="PTHR20861:SF1">
    <property type="entry name" value="HOMOSERINE KINASE"/>
    <property type="match status" value="1"/>
</dbReference>
<evidence type="ECO:0000256" key="10">
    <source>
        <dbReference type="ARBA" id="ARBA00022840"/>
    </source>
</evidence>
<keyword evidence="7" id="KW-0791">Threonine biosynthesis</keyword>
<accession>A0A0W8E7Q4</accession>
<evidence type="ECO:0000256" key="2">
    <source>
        <dbReference type="ARBA" id="ARBA00007370"/>
    </source>
</evidence>
<evidence type="ECO:0000256" key="5">
    <source>
        <dbReference type="ARBA" id="ARBA00022605"/>
    </source>
</evidence>
<organism evidence="13">
    <name type="scientific">hydrocarbon metagenome</name>
    <dbReference type="NCBI Taxonomy" id="938273"/>
    <lineage>
        <taxon>unclassified sequences</taxon>
        <taxon>metagenomes</taxon>
        <taxon>ecological metagenomes</taxon>
    </lineage>
</organism>
<evidence type="ECO:0000256" key="7">
    <source>
        <dbReference type="ARBA" id="ARBA00022697"/>
    </source>
</evidence>
<evidence type="ECO:0000259" key="11">
    <source>
        <dbReference type="Pfam" id="PF00288"/>
    </source>
</evidence>
<dbReference type="PRINTS" id="PR00958">
    <property type="entry name" value="HOMSERKINASE"/>
</dbReference>
<dbReference type="PROSITE" id="PS00627">
    <property type="entry name" value="GHMP_KINASES_ATP"/>
    <property type="match status" value="1"/>
</dbReference>
<feature type="domain" description="GHMP kinase N-terminal" evidence="11">
    <location>
        <begin position="58"/>
        <end position="140"/>
    </location>
</feature>